<gene>
    <name evidence="1" type="ORF">LARSCL_LOCUS15165</name>
</gene>
<dbReference type="EMBL" id="CAXIEN010000226">
    <property type="protein sequence ID" value="CAL1288110.1"/>
    <property type="molecule type" value="Genomic_DNA"/>
</dbReference>
<dbReference type="AlphaFoldDB" id="A0AAV2AWU6"/>
<name>A0AAV2AWU6_9ARAC</name>
<reference evidence="1 2" key="1">
    <citation type="submission" date="2024-04" db="EMBL/GenBank/DDBJ databases">
        <authorList>
            <person name="Rising A."/>
            <person name="Reimegard J."/>
            <person name="Sonavane S."/>
            <person name="Akerstrom W."/>
            <person name="Nylinder S."/>
            <person name="Hedman E."/>
            <person name="Kallberg Y."/>
        </authorList>
    </citation>
    <scope>NUCLEOTIDE SEQUENCE [LARGE SCALE GENOMIC DNA]</scope>
</reference>
<protein>
    <submittedName>
        <fullName evidence="1">Uncharacterized protein</fullName>
    </submittedName>
</protein>
<evidence type="ECO:0000313" key="2">
    <source>
        <dbReference type="Proteomes" id="UP001497382"/>
    </source>
</evidence>
<sequence length="82" mass="9419">MLLDVGECPPFGSWFTIIKKPACTKECPRNHLGLCKKQQRQEKKMKICCSIEKSSNVDVVKNEIDKFNVPTYNCKIKKSRVS</sequence>
<accession>A0AAV2AWU6</accession>
<proteinExistence type="predicted"/>
<evidence type="ECO:0000313" key="1">
    <source>
        <dbReference type="EMBL" id="CAL1288110.1"/>
    </source>
</evidence>
<organism evidence="1 2">
    <name type="scientific">Larinioides sclopetarius</name>
    <dbReference type="NCBI Taxonomy" id="280406"/>
    <lineage>
        <taxon>Eukaryota</taxon>
        <taxon>Metazoa</taxon>
        <taxon>Ecdysozoa</taxon>
        <taxon>Arthropoda</taxon>
        <taxon>Chelicerata</taxon>
        <taxon>Arachnida</taxon>
        <taxon>Araneae</taxon>
        <taxon>Araneomorphae</taxon>
        <taxon>Entelegynae</taxon>
        <taxon>Araneoidea</taxon>
        <taxon>Araneidae</taxon>
        <taxon>Larinioides</taxon>
    </lineage>
</organism>
<dbReference type="Proteomes" id="UP001497382">
    <property type="component" value="Unassembled WGS sequence"/>
</dbReference>
<keyword evidence="2" id="KW-1185">Reference proteome</keyword>
<comment type="caution">
    <text evidence="1">The sequence shown here is derived from an EMBL/GenBank/DDBJ whole genome shotgun (WGS) entry which is preliminary data.</text>
</comment>